<dbReference type="GeneTree" id="ENSGT00390000004090"/>
<dbReference type="STRING" id="62062.ENSHHUP00000062003"/>
<dbReference type="GO" id="GO:1903723">
    <property type="term" value="P:negative regulation of centriole elongation"/>
    <property type="evidence" value="ECO:0007669"/>
    <property type="project" value="TreeGrafter"/>
</dbReference>
<organism evidence="1 2">
    <name type="scientific">Hucho hucho</name>
    <name type="common">huchen</name>
    <dbReference type="NCBI Taxonomy" id="62062"/>
    <lineage>
        <taxon>Eukaryota</taxon>
        <taxon>Metazoa</taxon>
        <taxon>Chordata</taxon>
        <taxon>Craniata</taxon>
        <taxon>Vertebrata</taxon>
        <taxon>Euteleostomi</taxon>
        <taxon>Actinopterygii</taxon>
        <taxon>Neopterygii</taxon>
        <taxon>Teleostei</taxon>
        <taxon>Protacanthopterygii</taxon>
        <taxon>Salmoniformes</taxon>
        <taxon>Salmonidae</taxon>
        <taxon>Salmoninae</taxon>
        <taxon>Hucho</taxon>
    </lineage>
</organism>
<dbReference type="AlphaFoldDB" id="A0A4W5PIK4"/>
<evidence type="ECO:0000313" key="2">
    <source>
        <dbReference type="Proteomes" id="UP000314982"/>
    </source>
</evidence>
<dbReference type="Proteomes" id="UP000314982">
    <property type="component" value="Unassembled WGS sequence"/>
</dbReference>
<dbReference type="PANTHER" id="PTHR13594:SF3">
    <property type="entry name" value="CENTRIOLAR COILED-COIL PROTEIN OF 110 KDA-LIKE ISOFORM X3"/>
    <property type="match status" value="1"/>
</dbReference>
<dbReference type="GO" id="GO:0032053">
    <property type="term" value="P:ciliary basal body organization"/>
    <property type="evidence" value="ECO:0007669"/>
    <property type="project" value="TreeGrafter"/>
</dbReference>
<dbReference type="Ensembl" id="ENSHHUT00000064101.1">
    <property type="protein sequence ID" value="ENSHHUP00000062003.1"/>
    <property type="gene ID" value="ENSHHUG00000036684.1"/>
</dbReference>
<dbReference type="PANTHER" id="PTHR13594">
    <property type="entry name" value="CENTRIOLAR COILED-COIL PROTEIN OF 110 KDA"/>
    <property type="match status" value="1"/>
</dbReference>
<keyword evidence="2" id="KW-1185">Reference proteome</keyword>
<evidence type="ECO:0000313" key="1">
    <source>
        <dbReference type="Ensembl" id="ENSHHUP00000062003.1"/>
    </source>
</evidence>
<dbReference type="GO" id="GO:0032465">
    <property type="term" value="P:regulation of cytokinesis"/>
    <property type="evidence" value="ECO:0007669"/>
    <property type="project" value="InterPro"/>
</dbReference>
<protein>
    <submittedName>
        <fullName evidence="1">Uncharacterized protein</fullName>
    </submittedName>
</protein>
<accession>A0A4W5PIK4</accession>
<dbReference type="GO" id="GO:0007099">
    <property type="term" value="P:centriole replication"/>
    <property type="evidence" value="ECO:0007669"/>
    <property type="project" value="InterPro"/>
</dbReference>
<reference evidence="1" key="2">
    <citation type="submission" date="2025-08" db="UniProtKB">
        <authorList>
            <consortium name="Ensembl"/>
        </authorList>
    </citation>
    <scope>IDENTIFICATION</scope>
</reference>
<dbReference type="InterPro" id="IPR033207">
    <property type="entry name" value="CCP110"/>
</dbReference>
<name>A0A4W5PIK4_9TELE</name>
<dbReference type="GO" id="GO:0005814">
    <property type="term" value="C:centriole"/>
    <property type="evidence" value="ECO:0007669"/>
    <property type="project" value="InterPro"/>
</dbReference>
<proteinExistence type="predicted"/>
<reference evidence="1" key="3">
    <citation type="submission" date="2025-09" db="UniProtKB">
        <authorList>
            <consortium name="Ensembl"/>
        </authorList>
    </citation>
    <scope>IDENTIFICATION</scope>
</reference>
<sequence length="173" mass="20217">MLLLLTQVVTVEQQRALCRLGAISCGFLTRRLLQTEKVKQLRQTVQDTQEFIRSFQTEAPQKRGSISAQDLSLQERVRAQLRAARYDVHDIFFEMPLEERLALLQLDREVRTEKKLREMVTWLDVSPFNHRLRPTTTHWVGLLTVSHTNRPIITEDLNLVTLTVKKKNSQKQV</sequence>
<reference evidence="2" key="1">
    <citation type="submission" date="2018-06" db="EMBL/GenBank/DDBJ databases">
        <title>Genome assembly of Danube salmon.</title>
        <authorList>
            <person name="Macqueen D.J."/>
            <person name="Gundappa M.K."/>
        </authorList>
    </citation>
    <scope>NUCLEOTIDE SEQUENCE [LARGE SCALE GENOMIC DNA]</scope>
</reference>